<feature type="transmembrane region" description="Helical" evidence="1">
    <location>
        <begin position="41"/>
        <end position="67"/>
    </location>
</feature>
<keyword evidence="4" id="KW-1185">Reference proteome</keyword>
<keyword evidence="1" id="KW-0472">Membrane</keyword>
<organism evidence="3 4">
    <name type="scientific">Paspalum notatum var. saurae</name>
    <dbReference type="NCBI Taxonomy" id="547442"/>
    <lineage>
        <taxon>Eukaryota</taxon>
        <taxon>Viridiplantae</taxon>
        <taxon>Streptophyta</taxon>
        <taxon>Embryophyta</taxon>
        <taxon>Tracheophyta</taxon>
        <taxon>Spermatophyta</taxon>
        <taxon>Magnoliopsida</taxon>
        <taxon>Liliopsida</taxon>
        <taxon>Poales</taxon>
        <taxon>Poaceae</taxon>
        <taxon>PACMAD clade</taxon>
        <taxon>Panicoideae</taxon>
        <taxon>Andropogonodae</taxon>
        <taxon>Paspaleae</taxon>
        <taxon>Paspalinae</taxon>
        <taxon>Paspalum</taxon>
    </lineage>
</organism>
<feature type="chain" id="PRO_5042884575" evidence="2">
    <location>
        <begin position="18"/>
        <end position="89"/>
    </location>
</feature>
<evidence type="ECO:0000256" key="2">
    <source>
        <dbReference type="SAM" id="SignalP"/>
    </source>
</evidence>
<protein>
    <submittedName>
        <fullName evidence="3">Uncharacterized protein</fullName>
    </submittedName>
</protein>
<keyword evidence="1" id="KW-1133">Transmembrane helix</keyword>
<dbReference type="EMBL" id="CP144747">
    <property type="protein sequence ID" value="WVZ66133.1"/>
    <property type="molecule type" value="Genomic_DNA"/>
</dbReference>
<sequence>MHALVNHLVLLLATGTGEHGPDGKHCAICALRSLHWIQLWIVANLAVPLVPTLFLFCLVPVLAYFAIQLMRQVAGGIYQPSGAQKAVAL</sequence>
<evidence type="ECO:0000313" key="3">
    <source>
        <dbReference type="EMBL" id="WVZ66133.1"/>
    </source>
</evidence>
<keyword evidence="2" id="KW-0732">Signal</keyword>
<proteinExistence type="predicted"/>
<dbReference type="Proteomes" id="UP001341281">
    <property type="component" value="Chromosome 03"/>
</dbReference>
<evidence type="ECO:0000256" key="1">
    <source>
        <dbReference type="SAM" id="Phobius"/>
    </source>
</evidence>
<dbReference type="AlphaFoldDB" id="A0AAQ3WLT2"/>
<reference evidence="3 4" key="1">
    <citation type="submission" date="2024-02" db="EMBL/GenBank/DDBJ databases">
        <title>High-quality chromosome-scale genome assembly of Pensacola bahiagrass (Paspalum notatum Flugge var. saurae).</title>
        <authorList>
            <person name="Vega J.M."/>
            <person name="Podio M."/>
            <person name="Orjuela J."/>
            <person name="Siena L.A."/>
            <person name="Pessino S.C."/>
            <person name="Combes M.C."/>
            <person name="Mariac C."/>
            <person name="Albertini E."/>
            <person name="Pupilli F."/>
            <person name="Ortiz J.P.A."/>
            <person name="Leblanc O."/>
        </authorList>
    </citation>
    <scope>NUCLEOTIDE SEQUENCE [LARGE SCALE GENOMIC DNA]</scope>
    <source>
        <strain evidence="3">R1</strain>
        <tissue evidence="3">Leaf</tissue>
    </source>
</reference>
<gene>
    <name evidence="3" type="ORF">U9M48_015405</name>
</gene>
<evidence type="ECO:0000313" key="4">
    <source>
        <dbReference type="Proteomes" id="UP001341281"/>
    </source>
</evidence>
<accession>A0AAQ3WLT2</accession>
<name>A0AAQ3WLT2_PASNO</name>
<feature type="signal peptide" evidence="2">
    <location>
        <begin position="1"/>
        <end position="17"/>
    </location>
</feature>
<keyword evidence="1" id="KW-0812">Transmembrane</keyword>